<evidence type="ECO:0000256" key="1">
    <source>
        <dbReference type="SAM" id="MobiDB-lite"/>
    </source>
</evidence>
<evidence type="ECO:0000313" key="3">
    <source>
        <dbReference type="Proteomes" id="UP000236284"/>
    </source>
</evidence>
<sequence>MGFQGDREALHTGDRLPTSSQGKSVNLLLGIGDGILGDREGIVTRRLSVGETGLKAKVGLKPTGFVIL</sequence>
<feature type="region of interest" description="Disordered" evidence="1">
    <location>
        <begin position="1"/>
        <end position="22"/>
    </location>
</feature>
<accession>A0ABX4WK36</accession>
<comment type="caution">
    <text evidence="2">The sequence shown here is derived from an EMBL/GenBank/DDBJ whole genome shotgun (WGS) entry which is preliminary data.</text>
</comment>
<evidence type="ECO:0000313" key="2">
    <source>
        <dbReference type="EMBL" id="PNJ95399.1"/>
    </source>
</evidence>
<feature type="compositionally biased region" description="Basic and acidic residues" evidence="1">
    <location>
        <begin position="1"/>
        <end position="14"/>
    </location>
</feature>
<gene>
    <name evidence="2" type="ORF">CEP15_11845</name>
</gene>
<protein>
    <recommendedName>
        <fullName evidence="4">Transposase</fullName>
    </recommendedName>
</protein>
<dbReference type="Proteomes" id="UP000236284">
    <property type="component" value="Unassembled WGS sequence"/>
</dbReference>
<name>A0ABX4WK36_9CYAN</name>
<proteinExistence type="predicted"/>
<evidence type="ECO:0008006" key="4">
    <source>
        <dbReference type="Google" id="ProtNLM"/>
    </source>
</evidence>
<reference evidence="2 3" key="1">
    <citation type="submission" date="2017-06" db="EMBL/GenBank/DDBJ databases">
        <title>Genome variation in co-occurring toxic Cylindrospermopsis raciborskii strains determines phenotypic plasticity.</title>
        <authorList>
            <person name="Willis A."/>
            <person name="Woodhouse J."/>
            <person name="Ongley S."/>
            <person name="Jex A."/>
            <person name="Burford M."/>
            <person name="Neilan B."/>
        </authorList>
    </citation>
    <scope>NUCLEOTIDE SEQUENCE [LARGE SCALE GENOMIC DNA]</scope>
    <source>
        <strain evidence="2 3">C07</strain>
    </source>
</reference>
<dbReference type="EMBL" id="NJHS01000100">
    <property type="protein sequence ID" value="PNJ95399.1"/>
    <property type="molecule type" value="Genomic_DNA"/>
</dbReference>
<keyword evidence="3" id="KW-1185">Reference proteome</keyword>
<organism evidence="2 3">
    <name type="scientific">Cylindrospermopsis raciborskii C07</name>
    <dbReference type="NCBI Taxonomy" id="2014886"/>
    <lineage>
        <taxon>Bacteria</taxon>
        <taxon>Bacillati</taxon>
        <taxon>Cyanobacteriota</taxon>
        <taxon>Cyanophyceae</taxon>
        <taxon>Nostocales</taxon>
        <taxon>Aphanizomenonaceae</taxon>
        <taxon>Cylindrospermopsis</taxon>
    </lineage>
</organism>